<keyword evidence="3" id="KW-0378">Hydrolase</keyword>
<keyword evidence="8" id="KW-1185">Reference proteome</keyword>
<evidence type="ECO:0000256" key="4">
    <source>
        <dbReference type="ARBA" id="ARBA00022825"/>
    </source>
</evidence>
<dbReference type="EMBL" id="CP048000">
    <property type="protein sequence ID" value="QHQ60162.1"/>
    <property type="molecule type" value="Genomic_DNA"/>
</dbReference>
<dbReference type="InterPro" id="IPR050131">
    <property type="entry name" value="Peptidase_S8_subtilisin-like"/>
</dbReference>
<dbReference type="GO" id="GO:0006508">
    <property type="term" value="P:proteolysis"/>
    <property type="evidence" value="ECO:0007669"/>
    <property type="project" value="UniProtKB-KW"/>
</dbReference>
<accession>A0A6P1TJA1</accession>
<dbReference type="PRINTS" id="PR00723">
    <property type="entry name" value="SUBTILISIN"/>
</dbReference>
<name>A0A6P1TJA1_9FIRM</name>
<reference evidence="7 8" key="1">
    <citation type="submission" date="2020-01" db="EMBL/GenBank/DDBJ databases">
        <title>Genome analysis of Anaerocolumna sp. CBA3638.</title>
        <authorList>
            <person name="Kim J."/>
            <person name="Roh S.W."/>
        </authorList>
    </citation>
    <scope>NUCLEOTIDE SEQUENCE [LARGE SCALE GENOMIC DNA]</scope>
    <source>
        <strain evidence="7 8">CBA3638</strain>
    </source>
</reference>
<proteinExistence type="inferred from homology"/>
<evidence type="ECO:0000256" key="2">
    <source>
        <dbReference type="ARBA" id="ARBA00022670"/>
    </source>
</evidence>
<dbReference type="KEGG" id="anr:Ana3638_04675"/>
<evidence type="ECO:0000313" key="8">
    <source>
        <dbReference type="Proteomes" id="UP000464314"/>
    </source>
</evidence>
<gene>
    <name evidence="7" type="ORF">Ana3638_04675</name>
</gene>
<dbReference type="PANTHER" id="PTHR43806">
    <property type="entry name" value="PEPTIDASE S8"/>
    <property type="match status" value="1"/>
</dbReference>
<dbReference type="Gene3D" id="3.40.50.200">
    <property type="entry name" value="Peptidase S8/S53 domain"/>
    <property type="match status" value="1"/>
</dbReference>
<dbReference type="PROSITE" id="PS00136">
    <property type="entry name" value="SUBTILASE_ASP"/>
    <property type="match status" value="1"/>
</dbReference>
<dbReference type="InterPro" id="IPR000209">
    <property type="entry name" value="Peptidase_S8/S53_dom"/>
</dbReference>
<dbReference type="AlphaFoldDB" id="A0A6P1TJA1"/>
<dbReference type="PANTHER" id="PTHR43806:SF11">
    <property type="entry name" value="CEREVISIN-RELATED"/>
    <property type="match status" value="1"/>
</dbReference>
<sequence>MSDEEKYKIISNAYADFLIEYNNDVTRFAAFPNSSVNYINKKYAVIHMPVSNMTPDSISKYGYSALPGCYGLLSAPGYNSTGIDKIRNIPDLLLRGRGILIGFVDTGIEYTHPAFKNIDNTTRIISLWDQTIDSANHYPEGFFYGTEYNRNLINQAIKSDNPLAIVPSTDENGHGTMLAGVAAGTPVEEYGFIGVVPSADLVIVKLKPAKPYLKTFLAIPEEAICYQENDIILGVKYLTQVAERLKRPIAICIGLGSSGGDHGGSGMLSQYLSSICENPRTAVIVSAGNEGNTGHHYFGERKPNMNPDNVEFIVANDVSGFSMEFWGFLPIISG</sequence>
<keyword evidence="4" id="KW-0720">Serine protease</keyword>
<evidence type="ECO:0000256" key="1">
    <source>
        <dbReference type="ARBA" id="ARBA00011073"/>
    </source>
</evidence>
<evidence type="ECO:0000256" key="5">
    <source>
        <dbReference type="PROSITE-ProRule" id="PRU01240"/>
    </source>
</evidence>
<dbReference type="Proteomes" id="UP000464314">
    <property type="component" value="Chromosome"/>
</dbReference>
<dbReference type="RefSeq" id="WP_161836998.1">
    <property type="nucleotide sequence ID" value="NZ_CP048000.1"/>
</dbReference>
<evidence type="ECO:0000259" key="6">
    <source>
        <dbReference type="Pfam" id="PF00082"/>
    </source>
</evidence>
<comment type="caution">
    <text evidence="5">Lacks conserved residue(s) required for the propagation of feature annotation.</text>
</comment>
<dbReference type="PROSITE" id="PS51892">
    <property type="entry name" value="SUBTILASE"/>
    <property type="match status" value="1"/>
</dbReference>
<comment type="similarity">
    <text evidence="1 5">Belongs to the peptidase S8 family.</text>
</comment>
<keyword evidence="2" id="KW-0645">Protease</keyword>
<evidence type="ECO:0000256" key="3">
    <source>
        <dbReference type="ARBA" id="ARBA00022801"/>
    </source>
</evidence>
<dbReference type="InterPro" id="IPR023827">
    <property type="entry name" value="Peptidase_S8_Asp-AS"/>
</dbReference>
<dbReference type="InterPro" id="IPR015500">
    <property type="entry name" value="Peptidase_S8_subtilisin-rel"/>
</dbReference>
<dbReference type="SUPFAM" id="SSF52743">
    <property type="entry name" value="Subtilisin-like"/>
    <property type="match status" value="1"/>
</dbReference>
<evidence type="ECO:0000313" key="7">
    <source>
        <dbReference type="EMBL" id="QHQ60162.1"/>
    </source>
</evidence>
<dbReference type="InterPro" id="IPR036852">
    <property type="entry name" value="Peptidase_S8/S53_dom_sf"/>
</dbReference>
<organism evidence="7 8">
    <name type="scientific">Anaerocolumna sedimenticola</name>
    <dbReference type="NCBI Taxonomy" id="2696063"/>
    <lineage>
        <taxon>Bacteria</taxon>
        <taxon>Bacillati</taxon>
        <taxon>Bacillota</taxon>
        <taxon>Clostridia</taxon>
        <taxon>Lachnospirales</taxon>
        <taxon>Lachnospiraceae</taxon>
        <taxon>Anaerocolumna</taxon>
    </lineage>
</organism>
<protein>
    <submittedName>
        <fullName evidence="7">S8 family serine peptidase</fullName>
    </submittedName>
</protein>
<dbReference type="GO" id="GO:0004252">
    <property type="term" value="F:serine-type endopeptidase activity"/>
    <property type="evidence" value="ECO:0007669"/>
    <property type="project" value="InterPro"/>
</dbReference>
<feature type="domain" description="Peptidase S8/S53" evidence="6">
    <location>
        <begin position="96"/>
        <end position="292"/>
    </location>
</feature>
<dbReference type="Pfam" id="PF00082">
    <property type="entry name" value="Peptidase_S8"/>
    <property type="match status" value="1"/>
</dbReference>